<organism evidence="1 2">
    <name type="scientific">candidate division WWE3 bacterium GW2011_GWB2_43_22</name>
    <dbReference type="NCBI Taxonomy" id="1619118"/>
    <lineage>
        <taxon>Bacteria</taxon>
        <taxon>Katanobacteria</taxon>
    </lineage>
</organism>
<reference evidence="1 2" key="1">
    <citation type="journal article" date="2015" name="Nature">
        <title>rRNA introns, odd ribosomes, and small enigmatic genomes across a large radiation of phyla.</title>
        <authorList>
            <person name="Brown C.T."/>
            <person name="Hug L.A."/>
            <person name="Thomas B.C."/>
            <person name="Sharon I."/>
            <person name="Castelle C.J."/>
            <person name="Singh A."/>
            <person name="Wilkins M.J."/>
            <person name="Williams K.H."/>
            <person name="Banfield J.F."/>
        </authorList>
    </citation>
    <scope>NUCLEOTIDE SEQUENCE [LARGE SCALE GENOMIC DNA]</scope>
</reference>
<comment type="caution">
    <text evidence="1">The sequence shown here is derived from an EMBL/GenBank/DDBJ whole genome shotgun (WGS) entry which is preliminary data.</text>
</comment>
<evidence type="ECO:0000313" key="2">
    <source>
        <dbReference type="Proteomes" id="UP000033910"/>
    </source>
</evidence>
<dbReference type="AlphaFoldDB" id="A0A0G1EI24"/>
<name>A0A0G1EI24_UNCKA</name>
<accession>A0A0G1EI24</accession>
<dbReference type="EMBL" id="LCGF01000033">
    <property type="protein sequence ID" value="KKT09645.1"/>
    <property type="molecule type" value="Genomic_DNA"/>
</dbReference>
<dbReference type="Proteomes" id="UP000033910">
    <property type="component" value="Unassembled WGS sequence"/>
</dbReference>
<gene>
    <name evidence="1" type="ORF">UV89_C0033G0006</name>
</gene>
<proteinExistence type="predicted"/>
<sequence length="138" mass="15569">MCAAGRLKREDAITITGVILHKLAYLDVVKQEWPTVTMECSWGDGMEEAYLTCALKVTFSHKVNSPKISVLIDGFVQIKDKIVEFKALNPHRFAKSPGGKDLLDYLDSVARGALIKKVDDCWKEYREFSWLKECGNVS</sequence>
<evidence type="ECO:0000313" key="1">
    <source>
        <dbReference type="EMBL" id="KKT09645.1"/>
    </source>
</evidence>
<protein>
    <submittedName>
        <fullName evidence="1">Uncharacterized protein</fullName>
    </submittedName>
</protein>